<keyword evidence="3" id="KW-1185">Reference proteome</keyword>
<feature type="coiled-coil region" evidence="1">
    <location>
        <begin position="82"/>
        <end position="112"/>
    </location>
</feature>
<protein>
    <submittedName>
        <fullName evidence="2">Uncharacterized protein</fullName>
    </submittedName>
</protein>
<dbReference type="Gene3D" id="1.25.40.10">
    <property type="entry name" value="Tetratricopeptide repeat domain"/>
    <property type="match status" value="1"/>
</dbReference>
<evidence type="ECO:0000313" key="2">
    <source>
        <dbReference type="EMBL" id="PXX94057.1"/>
    </source>
</evidence>
<dbReference type="EMBL" id="QFLI01000092">
    <property type="protein sequence ID" value="PXX94057.1"/>
    <property type="molecule type" value="Genomic_DNA"/>
</dbReference>
<evidence type="ECO:0000313" key="3">
    <source>
        <dbReference type="Proteomes" id="UP000248079"/>
    </source>
</evidence>
<feature type="coiled-coil region" evidence="1">
    <location>
        <begin position="153"/>
        <end position="183"/>
    </location>
</feature>
<feature type="non-terminal residue" evidence="2">
    <location>
        <position position="1"/>
    </location>
</feature>
<proteinExistence type="predicted"/>
<accession>A0A2V3ZUH4</accession>
<keyword evidence="1" id="KW-0175">Coiled coil</keyword>
<gene>
    <name evidence="2" type="ORF">DF185_23110</name>
</gene>
<feature type="non-terminal residue" evidence="2">
    <location>
        <position position="187"/>
    </location>
</feature>
<comment type="caution">
    <text evidence="2">The sequence shown here is derived from an EMBL/GenBank/DDBJ whole genome shotgun (WGS) entry which is preliminary data.</text>
</comment>
<feature type="coiled-coil region" evidence="1">
    <location>
        <begin position="11"/>
        <end position="41"/>
    </location>
</feature>
<organism evidence="2 3">
    <name type="scientific">Marinifilum breve</name>
    <dbReference type="NCBI Taxonomy" id="2184082"/>
    <lineage>
        <taxon>Bacteria</taxon>
        <taxon>Pseudomonadati</taxon>
        <taxon>Bacteroidota</taxon>
        <taxon>Bacteroidia</taxon>
        <taxon>Marinilabiliales</taxon>
        <taxon>Marinifilaceae</taxon>
    </lineage>
</organism>
<dbReference type="AlphaFoldDB" id="A0A2V3ZUH4"/>
<name>A0A2V3ZUH4_9BACT</name>
<sequence length="187" mass="21009">KLEEEYPKLQIAKIDEILAEQQRQAEEAARLAAEKKALDEKYASLITLADSQVESKDYSSAKTSYSDALALKAEEEYPKSLIAKIDELLAEQQRQAEEAARLAAEKKALDEKYASLITLADSQFKTKEYTSAKTSYTEALALKLEEEYPKLQIAKIDEILAEQQRQAEEAARLAAEKKALDEKYASL</sequence>
<evidence type="ECO:0000256" key="1">
    <source>
        <dbReference type="SAM" id="Coils"/>
    </source>
</evidence>
<dbReference type="Proteomes" id="UP000248079">
    <property type="component" value="Unassembled WGS sequence"/>
</dbReference>
<reference evidence="2 3" key="1">
    <citation type="submission" date="2018-05" db="EMBL/GenBank/DDBJ databases">
        <title>Marinifilum breve JC075T sp. nov., a marine bacterium isolated from Yongle Blue Hole in the South China Sea.</title>
        <authorList>
            <person name="Fu T."/>
        </authorList>
    </citation>
    <scope>NUCLEOTIDE SEQUENCE [LARGE SCALE GENOMIC DNA]</scope>
    <source>
        <strain evidence="2 3">JC075</strain>
    </source>
</reference>
<dbReference type="RefSeq" id="WP_207784746.1">
    <property type="nucleotide sequence ID" value="NZ_QFLI01000092.1"/>
</dbReference>
<dbReference type="InterPro" id="IPR011990">
    <property type="entry name" value="TPR-like_helical_dom_sf"/>
</dbReference>